<comment type="caution">
    <text evidence="1">The sequence shown here is derived from an EMBL/GenBank/DDBJ whole genome shotgun (WGS) entry which is preliminary data.</text>
</comment>
<proteinExistence type="predicted"/>
<evidence type="ECO:0000313" key="1">
    <source>
        <dbReference type="EMBL" id="GCC37979.1"/>
    </source>
</evidence>
<organism evidence="1 2">
    <name type="scientific">Chiloscyllium punctatum</name>
    <name type="common">Brownbanded bambooshark</name>
    <name type="synonym">Hemiscyllium punctatum</name>
    <dbReference type="NCBI Taxonomy" id="137246"/>
    <lineage>
        <taxon>Eukaryota</taxon>
        <taxon>Metazoa</taxon>
        <taxon>Chordata</taxon>
        <taxon>Craniata</taxon>
        <taxon>Vertebrata</taxon>
        <taxon>Chondrichthyes</taxon>
        <taxon>Elasmobranchii</taxon>
        <taxon>Galeomorphii</taxon>
        <taxon>Galeoidea</taxon>
        <taxon>Orectolobiformes</taxon>
        <taxon>Hemiscylliidae</taxon>
        <taxon>Chiloscyllium</taxon>
    </lineage>
</organism>
<sequence>MAVDQISDLAYDIERFANSTAHALKLVKKVLQETRNDEASESVHILDDTDVINKMGHDAGKIPAAPSSDPWEGVLPAGYGRCADGSCATY</sequence>
<dbReference type="EMBL" id="BEZZ01001089">
    <property type="protein sequence ID" value="GCC37979.1"/>
    <property type="molecule type" value="Genomic_DNA"/>
</dbReference>
<protein>
    <submittedName>
        <fullName evidence="1">Uncharacterized protein</fullName>
    </submittedName>
</protein>
<evidence type="ECO:0000313" key="2">
    <source>
        <dbReference type="Proteomes" id="UP000287033"/>
    </source>
</evidence>
<gene>
    <name evidence="1" type="ORF">chiPu_0016490</name>
</gene>
<dbReference type="Proteomes" id="UP000287033">
    <property type="component" value="Unassembled WGS sequence"/>
</dbReference>
<name>A0A401T5Q7_CHIPU</name>
<dbReference type="AlphaFoldDB" id="A0A401T5Q7"/>
<accession>A0A401T5Q7</accession>
<reference evidence="1 2" key="1">
    <citation type="journal article" date="2018" name="Nat. Ecol. Evol.">
        <title>Shark genomes provide insights into elasmobranch evolution and the origin of vertebrates.</title>
        <authorList>
            <person name="Hara Y"/>
            <person name="Yamaguchi K"/>
            <person name="Onimaru K"/>
            <person name="Kadota M"/>
            <person name="Koyanagi M"/>
            <person name="Keeley SD"/>
            <person name="Tatsumi K"/>
            <person name="Tanaka K"/>
            <person name="Motone F"/>
            <person name="Kageyama Y"/>
            <person name="Nozu R"/>
            <person name="Adachi N"/>
            <person name="Nishimura O"/>
            <person name="Nakagawa R"/>
            <person name="Tanegashima C"/>
            <person name="Kiyatake I"/>
            <person name="Matsumoto R"/>
            <person name="Murakumo K"/>
            <person name="Nishida K"/>
            <person name="Terakita A"/>
            <person name="Kuratani S"/>
            <person name="Sato K"/>
            <person name="Hyodo S Kuraku.S."/>
        </authorList>
    </citation>
    <scope>NUCLEOTIDE SEQUENCE [LARGE SCALE GENOMIC DNA]</scope>
</reference>
<keyword evidence="2" id="KW-1185">Reference proteome</keyword>